<evidence type="ECO:0000256" key="4">
    <source>
        <dbReference type="ARBA" id="ARBA00022807"/>
    </source>
</evidence>
<evidence type="ECO:0000313" key="7">
    <source>
        <dbReference type="Proteomes" id="UP000199759"/>
    </source>
</evidence>
<dbReference type="InterPro" id="IPR038765">
    <property type="entry name" value="Papain-like_cys_pep_sf"/>
</dbReference>
<dbReference type="InterPro" id="IPR000064">
    <property type="entry name" value="NLP_P60_dom"/>
</dbReference>
<reference evidence="6 7" key="1">
    <citation type="submission" date="2016-10" db="EMBL/GenBank/DDBJ databases">
        <authorList>
            <person name="de Groot N.N."/>
        </authorList>
    </citation>
    <scope>NUCLEOTIDE SEQUENCE [LARGE SCALE GENOMIC DNA]</scope>
    <source>
        <strain evidence="6 7">DSM 16077</strain>
    </source>
</reference>
<dbReference type="PROSITE" id="PS51935">
    <property type="entry name" value="NLPC_P60"/>
    <property type="match status" value="1"/>
</dbReference>
<comment type="similarity">
    <text evidence="1">Belongs to the peptidase C40 family.</text>
</comment>
<dbReference type="GO" id="GO:0008234">
    <property type="term" value="F:cysteine-type peptidase activity"/>
    <property type="evidence" value="ECO:0007669"/>
    <property type="project" value="UniProtKB-KW"/>
</dbReference>
<accession>A0A1G9Q1Y4</accession>
<dbReference type="STRING" id="144026.SAMN04488568_104130"/>
<evidence type="ECO:0000259" key="5">
    <source>
        <dbReference type="PROSITE" id="PS51935"/>
    </source>
</evidence>
<evidence type="ECO:0000256" key="1">
    <source>
        <dbReference type="ARBA" id="ARBA00007074"/>
    </source>
</evidence>
<keyword evidence="7" id="KW-1185">Reference proteome</keyword>
<evidence type="ECO:0000256" key="3">
    <source>
        <dbReference type="ARBA" id="ARBA00022801"/>
    </source>
</evidence>
<dbReference type="SUPFAM" id="SSF54001">
    <property type="entry name" value="Cysteine proteinases"/>
    <property type="match status" value="1"/>
</dbReference>
<gene>
    <name evidence="6" type="ORF">SAMN04488568_104130</name>
</gene>
<dbReference type="EMBL" id="FNHG01000004">
    <property type="protein sequence ID" value="SDM04943.1"/>
    <property type="molecule type" value="Genomic_DNA"/>
</dbReference>
<name>A0A1G9Q1Y4_9PROT</name>
<sequence>MKRTMNLRSRVLVEARRWIGTPYRHQGSCRGAGCDCLGLVRGIWRSLYGDEPEAPPAYTPDWAERCGGETLLEAAQRHLVEIDIRAVKPGDVLLFRPDLNGPAKHCAIVSGPTGIIHAYWGRAVAETSLSHWWQRRLVAAFAFPQRGH</sequence>
<dbReference type="AlphaFoldDB" id="A0A1G9Q1Y4"/>
<feature type="domain" description="NlpC/P60" evidence="5">
    <location>
        <begin position="5"/>
        <end position="144"/>
    </location>
</feature>
<dbReference type="NCBIfam" id="TIGR02219">
    <property type="entry name" value="phage_NlpC_fam"/>
    <property type="match status" value="1"/>
</dbReference>
<organism evidence="6 7">
    <name type="scientific">Maricaulis salignorans</name>
    <dbReference type="NCBI Taxonomy" id="144026"/>
    <lineage>
        <taxon>Bacteria</taxon>
        <taxon>Pseudomonadati</taxon>
        <taxon>Pseudomonadota</taxon>
        <taxon>Alphaproteobacteria</taxon>
        <taxon>Maricaulales</taxon>
        <taxon>Maricaulaceae</taxon>
        <taxon>Maricaulis</taxon>
    </lineage>
</organism>
<dbReference type="GO" id="GO:0006508">
    <property type="term" value="P:proteolysis"/>
    <property type="evidence" value="ECO:0007669"/>
    <property type="project" value="UniProtKB-KW"/>
</dbReference>
<dbReference type="RefSeq" id="WP_233342334.1">
    <property type="nucleotide sequence ID" value="NZ_FNHG01000004.1"/>
</dbReference>
<keyword evidence="4" id="KW-0788">Thiol protease</keyword>
<evidence type="ECO:0000256" key="2">
    <source>
        <dbReference type="ARBA" id="ARBA00022670"/>
    </source>
</evidence>
<dbReference type="InterPro" id="IPR011929">
    <property type="entry name" value="Phage_pept_NlpC/P60"/>
</dbReference>
<dbReference type="Pfam" id="PF00877">
    <property type="entry name" value="NLPC_P60"/>
    <property type="match status" value="1"/>
</dbReference>
<dbReference type="Gene3D" id="3.90.1720.10">
    <property type="entry name" value="endopeptidase domain like (from Nostoc punctiforme)"/>
    <property type="match status" value="1"/>
</dbReference>
<dbReference type="Proteomes" id="UP000199759">
    <property type="component" value="Unassembled WGS sequence"/>
</dbReference>
<protein>
    <submittedName>
        <fullName evidence="6">Putative phage cell wall peptidase, NlpC/P60 family</fullName>
    </submittedName>
</protein>
<evidence type="ECO:0000313" key="6">
    <source>
        <dbReference type="EMBL" id="SDM04943.1"/>
    </source>
</evidence>
<keyword evidence="3" id="KW-0378">Hydrolase</keyword>
<keyword evidence="2" id="KW-0645">Protease</keyword>
<proteinExistence type="inferred from homology"/>